<dbReference type="GO" id="GO:0003676">
    <property type="term" value="F:nucleic acid binding"/>
    <property type="evidence" value="ECO:0007669"/>
    <property type="project" value="InterPro"/>
</dbReference>
<dbReference type="GO" id="GO:0004523">
    <property type="term" value="F:RNA-DNA hybrid ribonuclease activity"/>
    <property type="evidence" value="ECO:0007669"/>
    <property type="project" value="InterPro"/>
</dbReference>
<feature type="domain" description="RNase H type-1" evidence="1">
    <location>
        <begin position="48"/>
        <end position="114"/>
    </location>
</feature>
<protein>
    <recommendedName>
        <fullName evidence="1">RNase H type-1 domain-containing protein</fullName>
    </recommendedName>
</protein>
<sequence>MLQQCGGALYGWSKGKFGRWQKRVSETQTHLNYLYLGAQNPGRLKLNTNASVINNISMIGFGGVLRDHNGMVVGCFSKTFRGSLSVEDAELVAIREALLWGVQQGWQIDEVESNSLH</sequence>
<dbReference type="OrthoDB" id="1906820at2759"/>
<dbReference type="InterPro" id="IPR052929">
    <property type="entry name" value="RNase_H-like_EbsB-rel"/>
</dbReference>
<dbReference type="AlphaFoldDB" id="A0A2P5CHR2"/>
<proteinExistence type="predicted"/>
<dbReference type="EMBL" id="JXTB01000129">
    <property type="protein sequence ID" value="PON60515.1"/>
    <property type="molecule type" value="Genomic_DNA"/>
</dbReference>
<dbReference type="PANTHER" id="PTHR47074:SF11">
    <property type="entry name" value="REVERSE TRANSCRIPTASE-LIKE PROTEIN"/>
    <property type="match status" value="1"/>
</dbReference>
<evidence type="ECO:0000259" key="1">
    <source>
        <dbReference type="Pfam" id="PF13456"/>
    </source>
</evidence>
<evidence type="ECO:0000313" key="3">
    <source>
        <dbReference type="Proteomes" id="UP000237105"/>
    </source>
</evidence>
<accession>A0A2P5CHR2</accession>
<dbReference type="InterPro" id="IPR002156">
    <property type="entry name" value="RNaseH_domain"/>
</dbReference>
<dbReference type="PANTHER" id="PTHR47074">
    <property type="entry name" value="BNAC02G40300D PROTEIN"/>
    <property type="match status" value="1"/>
</dbReference>
<gene>
    <name evidence="2" type="ORF">PanWU01x14_151270</name>
</gene>
<keyword evidence="3" id="KW-1185">Reference proteome</keyword>
<dbReference type="InterPro" id="IPR044730">
    <property type="entry name" value="RNase_H-like_dom_plant"/>
</dbReference>
<organism evidence="2 3">
    <name type="scientific">Parasponia andersonii</name>
    <name type="common">Sponia andersonii</name>
    <dbReference type="NCBI Taxonomy" id="3476"/>
    <lineage>
        <taxon>Eukaryota</taxon>
        <taxon>Viridiplantae</taxon>
        <taxon>Streptophyta</taxon>
        <taxon>Embryophyta</taxon>
        <taxon>Tracheophyta</taxon>
        <taxon>Spermatophyta</taxon>
        <taxon>Magnoliopsida</taxon>
        <taxon>eudicotyledons</taxon>
        <taxon>Gunneridae</taxon>
        <taxon>Pentapetalae</taxon>
        <taxon>rosids</taxon>
        <taxon>fabids</taxon>
        <taxon>Rosales</taxon>
        <taxon>Cannabaceae</taxon>
        <taxon>Parasponia</taxon>
    </lineage>
</organism>
<dbReference type="Pfam" id="PF13456">
    <property type="entry name" value="RVT_3"/>
    <property type="match status" value="1"/>
</dbReference>
<name>A0A2P5CHR2_PARAD</name>
<evidence type="ECO:0000313" key="2">
    <source>
        <dbReference type="EMBL" id="PON60515.1"/>
    </source>
</evidence>
<comment type="caution">
    <text evidence="2">The sequence shown here is derived from an EMBL/GenBank/DDBJ whole genome shotgun (WGS) entry which is preliminary data.</text>
</comment>
<dbReference type="Proteomes" id="UP000237105">
    <property type="component" value="Unassembled WGS sequence"/>
</dbReference>
<dbReference type="CDD" id="cd06222">
    <property type="entry name" value="RNase_H_like"/>
    <property type="match status" value="1"/>
</dbReference>
<reference evidence="3" key="1">
    <citation type="submission" date="2016-06" db="EMBL/GenBank/DDBJ databases">
        <title>Parallel loss of symbiosis genes in relatives of nitrogen-fixing non-legume Parasponia.</title>
        <authorList>
            <person name="Van Velzen R."/>
            <person name="Holmer R."/>
            <person name="Bu F."/>
            <person name="Rutten L."/>
            <person name="Van Zeijl A."/>
            <person name="Liu W."/>
            <person name="Santuari L."/>
            <person name="Cao Q."/>
            <person name="Sharma T."/>
            <person name="Shen D."/>
            <person name="Roswanjaya Y."/>
            <person name="Wardhani T."/>
            <person name="Kalhor M.S."/>
            <person name="Jansen J."/>
            <person name="Van den Hoogen J."/>
            <person name="Gungor B."/>
            <person name="Hartog M."/>
            <person name="Hontelez J."/>
            <person name="Verver J."/>
            <person name="Yang W.-C."/>
            <person name="Schijlen E."/>
            <person name="Repin R."/>
            <person name="Schilthuizen M."/>
            <person name="Schranz E."/>
            <person name="Heidstra R."/>
            <person name="Miyata K."/>
            <person name="Fedorova E."/>
            <person name="Kohlen W."/>
            <person name="Bisseling T."/>
            <person name="Smit S."/>
            <person name="Geurts R."/>
        </authorList>
    </citation>
    <scope>NUCLEOTIDE SEQUENCE [LARGE SCALE GENOMIC DNA]</scope>
    <source>
        <strain evidence="3">cv. WU1-14</strain>
    </source>
</reference>